<accession>A0A0N5CUG1</accession>
<dbReference type="OMA" id="FPPFVPY"/>
<keyword evidence="3" id="KW-0813">Transport</keyword>
<dbReference type="GO" id="GO:0000423">
    <property type="term" value="P:mitophagy"/>
    <property type="evidence" value="ECO:0007669"/>
    <property type="project" value="TreeGrafter"/>
</dbReference>
<evidence type="ECO:0000256" key="5">
    <source>
        <dbReference type="ARBA" id="ARBA00022670"/>
    </source>
</evidence>
<evidence type="ECO:0000256" key="2">
    <source>
        <dbReference type="ARBA" id="ARBA00010958"/>
    </source>
</evidence>
<dbReference type="InterPro" id="IPR046792">
    <property type="entry name" value="Peptidase_C54_cat"/>
</dbReference>
<dbReference type="GO" id="GO:0015031">
    <property type="term" value="P:protein transport"/>
    <property type="evidence" value="ECO:0007669"/>
    <property type="project" value="UniProtKB-KW"/>
</dbReference>
<reference evidence="15" key="1">
    <citation type="submission" date="2017-02" db="UniProtKB">
        <authorList>
            <consortium name="WormBaseParasite"/>
        </authorList>
    </citation>
    <scope>IDENTIFICATION</scope>
</reference>
<evidence type="ECO:0000256" key="1">
    <source>
        <dbReference type="ARBA" id="ARBA00004496"/>
    </source>
</evidence>
<comment type="catalytic activity">
    <reaction evidence="10">
        <text>[protein]-C-terminal L-amino acid-glycyl-phosphatidylethanolamide + H2O = [protein]-C-terminal L-amino acid-glycine + a 1,2-diacyl-sn-glycero-3-phosphoethanolamine</text>
        <dbReference type="Rhea" id="RHEA:67548"/>
        <dbReference type="Rhea" id="RHEA-COMP:17323"/>
        <dbReference type="Rhea" id="RHEA-COMP:17324"/>
        <dbReference type="ChEBI" id="CHEBI:15377"/>
        <dbReference type="ChEBI" id="CHEBI:64612"/>
        <dbReference type="ChEBI" id="CHEBI:172940"/>
        <dbReference type="ChEBI" id="CHEBI:172941"/>
    </reaction>
    <physiologicalReaction direction="left-to-right" evidence="10">
        <dbReference type="Rhea" id="RHEA:67549"/>
    </physiologicalReaction>
</comment>
<evidence type="ECO:0000256" key="6">
    <source>
        <dbReference type="ARBA" id="ARBA00022801"/>
    </source>
</evidence>
<dbReference type="GO" id="GO:0004197">
    <property type="term" value="F:cysteine-type endopeptidase activity"/>
    <property type="evidence" value="ECO:0007669"/>
    <property type="project" value="TreeGrafter"/>
</dbReference>
<comment type="function">
    <text evidence="11">Cysteine protease that plays a key role in autophagy by mediating both proteolytic activation and delipidation of ATG8 family proteins.</text>
</comment>
<dbReference type="STRING" id="103827.A0A0N5CUG1"/>
<gene>
    <name evidence="13" type="ORF">TCLT_LOCUS3892</name>
</gene>
<feature type="domain" description="Peptidase C54 catalytic" evidence="12">
    <location>
        <begin position="120"/>
        <end position="449"/>
    </location>
</feature>
<dbReference type="AlphaFoldDB" id="A0A0N5CUG1"/>
<dbReference type="EC" id="3.4.22.-" evidence="11"/>
<dbReference type="GO" id="GO:0000045">
    <property type="term" value="P:autophagosome assembly"/>
    <property type="evidence" value="ECO:0007669"/>
    <property type="project" value="TreeGrafter"/>
</dbReference>
<dbReference type="PANTHER" id="PTHR22624">
    <property type="entry name" value="CYSTEINE PROTEASE ATG4"/>
    <property type="match status" value="1"/>
</dbReference>
<keyword evidence="9 11" id="KW-0072">Autophagy</keyword>
<evidence type="ECO:0000313" key="13">
    <source>
        <dbReference type="EMBL" id="VDN00921.1"/>
    </source>
</evidence>
<keyword evidence="6 11" id="KW-0378">Hydrolase</keyword>
<dbReference type="SUPFAM" id="SSF54001">
    <property type="entry name" value="Cysteine proteinases"/>
    <property type="match status" value="1"/>
</dbReference>
<evidence type="ECO:0000259" key="12">
    <source>
        <dbReference type="Pfam" id="PF03416"/>
    </source>
</evidence>
<dbReference type="GO" id="GO:0016485">
    <property type="term" value="P:protein processing"/>
    <property type="evidence" value="ECO:0007669"/>
    <property type="project" value="TreeGrafter"/>
</dbReference>
<evidence type="ECO:0000256" key="8">
    <source>
        <dbReference type="ARBA" id="ARBA00022927"/>
    </source>
</evidence>
<dbReference type="OrthoDB" id="2960936at2759"/>
<comment type="subcellular location">
    <subcellularLocation>
        <location evidence="1 11">Cytoplasm</location>
    </subcellularLocation>
</comment>
<keyword evidence="5 11" id="KW-0645">Protease</keyword>
<evidence type="ECO:0000256" key="3">
    <source>
        <dbReference type="ARBA" id="ARBA00022448"/>
    </source>
</evidence>
<evidence type="ECO:0000256" key="7">
    <source>
        <dbReference type="ARBA" id="ARBA00022807"/>
    </source>
</evidence>
<keyword evidence="7" id="KW-0788">Thiol protease</keyword>
<dbReference type="GO" id="GO:0034727">
    <property type="term" value="P:piecemeal microautophagy of the nucleus"/>
    <property type="evidence" value="ECO:0007669"/>
    <property type="project" value="TreeGrafter"/>
</dbReference>
<evidence type="ECO:0000256" key="4">
    <source>
        <dbReference type="ARBA" id="ARBA00022490"/>
    </source>
</evidence>
<dbReference type="Pfam" id="PF03416">
    <property type="entry name" value="Peptidase_C54"/>
    <property type="match status" value="1"/>
</dbReference>
<dbReference type="PANTHER" id="PTHR22624:SF49">
    <property type="entry name" value="CYSTEINE PROTEASE"/>
    <property type="match status" value="1"/>
</dbReference>
<dbReference type="Proteomes" id="UP000276776">
    <property type="component" value="Unassembled WGS sequence"/>
</dbReference>
<organism evidence="15">
    <name type="scientific">Thelazia callipaeda</name>
    <name type="common">Oriental eyeworm</name>
    <name type="synonym">Parasitic nematode</name>
    <dbReference type="NCBI Taxonomy" id="103827"/>
    <lineage>
        <taxon>Eukaryota</taxon>
        <taxon>Metazoa</taxon>
        <taxon>Ecdysozoa</taxon>
        <taxon>Nematoda</taxon>
        <taxon>Chromadorea</taxon>
        <taxon>Rhabditida</taxon>
        <taxon>Spirurina</taxon>
        <taxon>Spiruromorpha</taxon>
        <taxon>Thelazioidea</taxon>
        <taxon>Thelaziidae</taxon>
        <taxon>Thelazia</taxon>
    </lineage>
</organism>
<dbReference type="GO" id="GO:0019786">
    <property type="term" value="F:protein-phosphatidylethanolamide deconjugating activity"/>
    <property type="evidence" value="ECO:0007669"/>
    <property type="project" value="InterPro"/>
</dbReference>
<evidence type="ECO:0000313" key="15">
    <source>
        <dbReference type="WBParaSite" id="TCLT_0000390301-mRNA-1"/>
    </source>
</evidence>
<dbReference type="GO" id="GO:0005737">
    <property type="term" value="C:cytoplasm"/>
    <property type="evidence" value="ECO:0007669"/>
    <property type="project" value="UniProtKB-SubCell"/>
</dbReference>
<dbReference type="EMBL" id="UYYF01004269">
    <property type="protein sequence ID" value="VDN00921.1"/>
    <property type="molecule type" value="Genomic_DNA"/>
</dbReference>
<comment type="similarity">
    <text evidence="2 11">Belongs to the peptidase C54 family.</text>
</comment>
<dbReference type="GO" id="GO:0035973">
    <property type="term" value="P:aggrephagy"/>
    <property type="evidence" value="ECO:0007669"/>
    <property type="project" value="TreeGrafter"/>
</dbReference>
<proteinExistence type="inferred from homology"/>
<reference evidence="13 14" key="2">
    <citation type="submission" date="2018-11" db="EMBL/GenBank/DDBJ databases">
        <authorList>
            <consortium name="Pathogen Informatics"/>
        </authorList>
    </citation>
    <scope>NUCLEOTIDE SEQUENCE [LARGE SCALE GENOMIC DNA]</scope>
</reference>
<keyword evidence="4 11" id="KW-0963">Cytoplasm</keyword>
<sequence>MFYENNNPCCAWKSITSVIIEESKTQVWERNIDPRKILGPDEHTKKLALVMLAGLKVKKEKVHEDAKKLFTEWKPSVRKMLETCLTLDPSFSDMQNYALFDSNFPVYLLGRKYASRKDMEQIKESMSSLLWFTYRKNFQPIGGTGPTTDQGWGCMLRCGQMLLAQALIVRHLNYSWFWNRNMKSTEYMRILRMFQDKKSCLFSIHQIAHMGVSEGKQIGEWFGPNTVAQVLKKLAVYDQWSRLAVHVALDNVLITSDVRTMACTKPPQLKSGSLHLSNDCNDNHDIVGSATDADWFPELTISRSRSETSLSSCSGICEEWRPLLIIIPLRLGLNTINACYLSAIQVFFALPQCVGIIGGRPNHALYFVGIADDNLLYLDPHFCQNYVDLEKIVTTTEKKDGYVVISMEEFDDTTYHCPFILSTKFDKMDPSLAIAFLCRTEDDYNELADQLRTRLLLASTPPLFEMLETRPKNFPPFVPYVGEKTKLQDYTDLGEINDSYDEFEILE</sequence>
<evidence type="ECO:0000256" key="11">
    <source>
        <dbReference type="RuleBase" id="RU363115"/>
    </source>
</evidence>
<dbReference type="InterPro" id="IPR005078">
    <property type="entry name" value="Peptidase_C54"/>
</dbReference>
<dbReference type="WBParaSite" id="TCLT_0000390301-mRNA-1">
    <property type="protein sequence ID" value="TCLT_0000390301-mRNA-1"/>
    <property type="gene ID" value="TCLT_0000390301"/>
</dbReference>
<dbReference type="InterPro" id="IPR038765">
    <property type="entry name" value="Papain-like_cys_pep_sf"/>
</dbReference>
<keyword evidence="14" id="KW-1185">Reference proteome</keyword>
<name>A0A0N5CUG1_THECL</name>
<protein>
    <recommendedName>
        <fullName evidence="11">Cysteine protease</fullName>
        <ecNumber evidence="11">3.4.22.-</ecNumber>
    </recommendedName>
</protein>
<keyword evidence="8 11" id="KW-0653">Protein transport</keyword>
<evidence type="ECO:0000256" key="9">
    <source>
        <dbReference type="ARBA" id="ARBA00023006"/>
    </source>
</evidence>
<evidence type="ECO:0000256" key="10">
    <source>
        <dbReference type="ARBA" id="ARBA00029362"/>
    </source>
</evidence>
<evidence type="ECO:0000313" key="14">
    <source>
        <dbReference type="Proteomes" id="UP000276776"/>
    </source>
</evidence>